<protein>
    <submittedName>
        <fullName evidence="1">CLUMA_CG021658, isoform A</fullName>
    </submittedName>
</protein>
<accession>A0A1J1J8N5</accession>
<dbReference type="AlphaFoldDB" id="A0A1J1J8N5"/>
<keyword evidence="2" id="KW-1185">Reference proteome</keyword>
<dbReference type="Proteomes" id="UP000183832">
    <property type="component" value="Unassembled WGS sequence"/>
</dbReference>
<evidence type="ECO:0000313" key="1">
    <source>
        <dbReference type="EMBL" id="CRL08751.1"/>
    </source>
</evidence>
<evidence type="ECO:0000313" key="2">
    <source>
        <dbReference type="Proteomes" id="UP000183832"/>
    </source>
</evidence>
<name>A0A1J1J8N5_9DIPT</name>
<reference evidence="1 2" key="1">
    <citation type="submission" date="2015-04" db="EMBL/GenBank/DDBJ databases">
        <authorList>
            <person name="Syromyatnikov M.Y."/>
            <person name="Popov V.N."/>
        </authorList>
    </citation>
    <scope>NUCLEOTIDE SEQUENCE [LARGE SCALE GENOMIC DNA]</scope>
</reference>
<gene>
    <name evidence="1" type="ORF">CLUMA_CG021658</name>
</gene>
<organism evidence="1 2">
    <name type="scientific">Clunio marinus</name>
    <dbReference type="NCBI Taxonomy" id="568069"/>
    <lineage>
        <taxon>Eukaryota</taxon>
        <taxon>Metazoa</taxon>
        <taxon>Ecdysozoa</taxon>
        <taxon>Arthropoda</taxon>
        <taxon>Hexapoda</taxon>
        <taxon>Insecta</taxon>
        <taxon>Pterygota</taxon>
        <taxon>Neoptera</taxon>
        <taxon>Endopterygota</taxon>
        <taxon>Diptera</taxon>
        <taxon>Nematocera</taxon>
        <taxon>Chironomoidea</taxon>
        <taxon>Chironomidae</taxon>
        <taxon>Clunio</taxon>
    </lineage>
</organism>
<dbReference type="EMBL" id="CVRI01000075">
    <property type="protein sequence ID" value="CRL08751.1"/>
    <property type="molecule type" value="Genomic_DNA"/>
</dbReference>
<proteinExistence type="predicted"/>
<sequence length="60" mass="6896">MPFLLNTDVTLRISQIILLSTIQYLVSRYRTPQVGVNDDHQHPFTPLLHFLQGTAFPSED</sequence>